<dbReference type="InterPro" id="IPR036259">
    <property type="entry name" value="MFS_trans_sf"/>
</dbReference>
<evidence type="ECO:0000256" key="2">
    <source>
        <dbReference type="ARBA" id="ARBA00022692"/>
    </source>
</evidence>
<dbReference type="EMBL" id="MVBO01000006">
    <property type="protein sequence ID" value="OZJ06127.1"/>
    <property type="molecule type" value="Genomic_DNA"/>
</dbReference>
<evidence type="ECO:0000256" key="4">
    <source>
        <dbReference type="ARBA" id="ARBA00023136"/>
    </source>
</evidence>
<name>A0A261Y688_9FUNG</name>
<keyword evidence="7" id="KW-1185">Reference proteome</keyword>
<dbReference type="InterPro" id="IPR051617">
    <property type="entry name" value="UNC-93-like_regulator"/>
</dbReference>
<keyword evidence="4 5" id="KW-0472">Membrane</keyword>
<organism evidence="6 7">
    <name type="scientific">Bifiguratus adelaidae</name>
    <dbReference type="NCBI Taxonomy" id="1938954"/>
    <lineage>
        <taxon>Eukaryota</taxon>
        <taxon>Fungi</taxon>
        <taxon>Fungi incertae sedis</taxon>
        <taxon>Mucoromycota</taxon>
        <taxon>Mucoromycotina</taxon>
        <taxon>Endogonomycetes</taxon>
        <taxon>Endogonales</taxon>
        <taxon>Endogonales incertae sedis</taxon>
        <taxon>Bifiguratus</taxon>
    </lineage>
</organism>
<comment type="subcellular location">
    <subcellularLocation>
        <location evidence="1">Membrane</location>
        <topology evidence="1">Multi-pass membrane protein</topology>
    </subcellularLocation>
</comment>
<dbReference type="OrthoDB" id="196103at2759"/>
<evidence type="ECO:0000256" key="1">
    <source>
        <dbReference type="ARBA" id="ARBA00004141"/>
    </source>
</evidence>
<reference evidence="6 7" key="1">
    <citation type="journal article" date="2017" name="Mycologia">
        <title>Bifiguratus adelaidae, gen. et sp. nov., a new member of Mucoromycotina in endophytic and soil-dwelling habitats.</title>
        <authorList>
            <person name="Torres-Cruz T.J."/>
            <person name="Billingsley Tobias T.L."/>
            <person name="Almatruk M."/>
            <person name="Hesse C."/>
            <person name="Kuske C.R."/>
            <person name="Desiro A."/>
            <person name="Benucci G.M."/>
            <person name="Bonito G."/>
            <person name="Stajich J.E."/>
            <person name="Dunlap C."/>
            <person name="Arnold A.E."/>
            <person name="Porras-Alfaro A."/>
        </authorList>
    </citation>
    <scope>NUCLEOTIDE SEQUENCE [LARGE SCALE GENOMIC DNA]</scope>
    <source>
        <strain evidence="6 7">AZ0501</strain>
    </source>
</reference>
<feature type="transmembrane region" description="Helical" evidence="5">
    <location>
        <begin position="133"/>
        <end position="157"/>
    </location>
</feature>
<sequence length="470" mass="51219">MVLGIRFSHPLSQIVLVSMICFTCPGFFNSLNGMGANGRTSGVVWVTNDANTALSVTFTVSSLLGGGVYNIVGNKIIIPAALTYVLYIGSYLSDSNEFTIAAGALLGIGAGFLWATQGAIMMSYPTEENKGKYFAIFWMIFNVGAVIGAAVNLGPIINNATVNAVPISTYIAFMVIMSIGAIMGIFLLNPKKVIHSDGTPVSMHKYSNVGRETREILKLFANWKMLLLIPLFGGSNWFYTYQFSDYQAGGFFNGRARALNNLMYWLFQIFGAGLYGLFLDWTFLGNRKRRAWLGWAVNFVCLCAVFLGAVFVQKKFERGQYGCTEVTAACPAPPTDITTPGYAGYLINYMLFGMVDAIYQGFCYWLMGALTNDVERASRYAGFYKTIQNAFNAIAPQVDNSGAPYMVGLLVAWMLCVLGLLMAIPVIYTVTDVTEEVVDNLAGIEGEEKVVGGVVEGLPSYHDKEQAADA</sequence>
<evidence type="ECO:0008006" key="8">
    <source>
        <dbReference type="Google" id="ProtNLM"/>
    </source>
</evidence>
<feature type="transmembrane region" description="Helical" evidence="5">
    <location>
        <begin position="346"/>
        <end position="367"/>
    </location>
</feature>
<dbReference type="Gene3D" id="1.20.1250.20">
    <property type="entry name" value="MFS general substrate transporter like domains"/>
    <property type="match status" value="1"/>
</dbReference>
<comment type="caution">
    <text evidence="6">The sequence shown here is derived from an EMBL/GenBank/DDBJ whole genome shotgun (WGS) entry which is preliminary data.</text>
</comment>
<dbReference type="Proteomes" id="UP000242875">
    <property type="component" value="Unassembled WGS sequence"/>
</dbReference>
<feature type="transmembrane region" description="Helical" evidence="5">
    <location>
        <begin position="405"/>
        <end position="428"/>
    </location>
</feature>
<feature type="transmembrane region" description="Helical" evidence="5">
    <location>
        <begin position="221"/>
        <end position="242"/>
    </location>
</feature>
<accession>A0A261Y688</accession>
<dbReference type="Pfam" id="PF05978">
    <property type="entry name" value="UNC-93"/>
    <property type="match status" value="1"/>
</dbReference>
<dbReference type="PANTHER" id="PTHR23294">
    <property type="entry name" value="ET TRANSLATION PRODUCT-RELATED"/>
    <property type="match status" value="1"/>
</dbReference>
<dbReference type="InterPro" id="IPR010291">
    <property type="entry name" value="Ion_channel_UNC-93"/>
</dbReference>
<feature type="transmembrane region" description="Helical" evidence="5">
    <location>
        <begin position="76"/>
        <end position="92"/>
    </location>
</feature>
<dbReference type="AlphaFoldDB" id="A0A261Y688"/>
<proteinExistence type="predicted"/>
<feature type="transmembrane region" description="Helical" evidence="5">
    <location>
        <begin position="12"/>
        <end position="31"/>
    </location>
</feature>
<dbReference type="GO" id="GO:0016020">
    <property type="term" value="C:membrane"/>
    <property type="evidence" value="ECO:0007669"/>
    <property type="project" value="UniProtKB-SubCell"/>
</dbReference>
<evidence type="ECO:0000256" key="5">
    <source>
        <dbReference type="SAM" id="Phobius"/>
    </source>
</evidence>
<feature type="transmembrane region" description="Helical" evidence="5">
    <location>
        <begin position="98"/>
        <end position="121"/>
    </location>
</feature>
<keyword evidence="2 5" id="KW-0812">Transmembrane</keyword>
<protein>
    <recommendedName>
        <fullName evidence="8">MFS general substrate transporter</fullName>
    </recommendedName>
</protein>
<feature type="transmembrane region" description="Helical" evidence="5">
    <location>
        <begin position="291"/>
        <end position="312"/>
    </location>
</feature>
<evidence type="ECO:0000313" key="6">
    <source>
        <dbReference type="EMBL" id="OZJ06127.1"/>
    </source>
</evidence>
<feature type="transmembrane region" description="Helical" evidence="5">
    <location>
        <begin position="169"/>
        <end position="188"/>
    </location>
</feature>
<keyword evidence="3 5" id="KW-1133">Transmembrane helix</keyword>
<evidence type="ECO:0000313" key="7">
    <source>
        <dbReference type="Proteomes" id="UP000242875"/>
    </source>
</evidence>
<evidence type="ECO:0000256" key="3">
    <source>
        <dbReference type="ARBA" id="ARBA00022989"/>
    </source>
</evidence>
<dbReference type="PANTHER" id="PTHR23294:SF59">
    <property type="entry name" value="UNC93-LIKE PROTEIN C922.05C"/>
    <property type="match status" value="1"/>
</dbReference>
<gene>
    <name evidence="6" type="ORF">BZG36_01036</name>
</gene>
<dbReference type="SUPFAM" id="SSF103473">
    <property type="entry name" value="MFS general substrate transporter"/>
    <property type="match status" value="1"/>
</dbReference>
<feature type="transmembrane region" description="Helical" evidence="5">
    <location>
        <begin position="262"/>
        <end position="284"/>
    </location>
</feature>